<dbReference type="GO" id="GO:0005524">
    <property type="term" value="F:ATP binding"/>
    <property type="evidence" value="ECO:0007669"/>
    <property type="project" value="InterPro"/>
</dbReference>
<sequence>MRAVVIVRHGLTAERVPPAVRCSTRDGVIIASREPELLLDHRIDTAHLDVRASRHAFHAVYTAIAPTQLYLAEVQPLVHAVLRGESAACLVVGGRQAGKTHAIVGSPQPDFRGALLCAARELLRAAADARLGALSRGAGAEGEGTFAVLLSVIAVGATSLSDELQPVPSLRGALALTAAADGTPSVRGQTRLPLRSWEQAEEALRALGAHHAAPRAGTAGATALRDGGSFPPALVCSLHVARGAAAPDRRAAGGGGGGGVVHSLHFVELRTPADEREAKAALVGHAHAALVSALSARAERARALHDGRALRLPPATHAHSRARDHRLSHVLGAALGVRSHLLTIACVHPALARVDETFYALRMASSLVRAAGGDDGVGGAARAQGVAPAPAQLDALADRAIAPAAVDLAPNAGAAALRPTDSPRVPPTRRPAAPAAGAAVREEQQLAVDVRAPSRVQLSPACSWRPVDSHLDLAFAHGAMERDGGGGRASRPLGELEGDAWFNAAGARAAAAGVPAAACGTRARAQPADAAAAAPTSVRMVRPSVTGANGSPLARASASRAGAPAPARAARARRAWAPPARAAHLLDACVSSLDALSRNLGEAAARAAGDADARMAAALEDAQLAAARLGATAAALHEDALVGAAATHALVGALADADDEAAAVDALVGAALAQRALLGERAADALASAAAESERADAARDALARLAADAEVVVRAAADTTDGAHAQRLVALGARHAAHVEELRGALAEAEAEATALRAQLRAGAFAPARNGDEPGAPARAEHELAARWASSAHGNVHSALSAAASEKRAAASALAAAQGVFAREMASARAELDEERAAASAARADAAEVQLRLGRTEETAKARATERARAHARALDALGRELEAARRRADAAAEDAAAHAHALGEAKRGAAGAAKAAARDAASARDKAAARLAAAEARATDGDERASALRADLDKARRAELRLARDAAHARAEASVVARALATELGAAEGAVGTVAALADKHRAARDGQAEAHAALVAAQARHEREASGLRRELGVLHQMNAGLLAARTAAAEAVASGGSARARPGARTHLASMLDPAAAAAVAAAAEAGAGLGAGLSPPGSARGSTSAQAAAARRRHGAVGEQASVWADLGSSARLDIGSDAEARLARERARLGEAEELHRAQMTDLMVTHQRAQEAWEQRHRAAQAALDAAGRELEATKAHALVANADAAAARRAAADAERARDEATRGAAQDARREGTRNRELSEALSEQTRIASDAAERSAAWEREARAQAGEGSVRVRACALELARADGELAACVRELARVREVERAWLDGAEPDEHTSDAAAVSRVHPGAAAHGADGGGAQRPQARALDDDDDARSGPLVSTEQLERHMPPRAATPRARAGIERQRDSARDAHGTSTGGADSLGRAWPHETSCHRASAPPPSPLGARGPVASPPGPVVRLGGHGSAGHSTLRAGGLGNMLPSELYYAF</sequence>
<dbReference type="OMA" id="PHETSCH"/>
<dbReference type="Gene3D" id="3.40.850.10">
    <property type="entry name" value="Kinesin motor domain"/>
    <property type="match status" value="1"/>
</dbReference>
<organism evidence="4 5">
    <name type="scientific">Diacronema lutheri</name>
    <name type="common">Unicellular marine alga</name>
    <name type="synonym">Monochrysis lutheri</name>
    <dbReference type="NCBI Taxonomy" id="2081491"/>
    <lineage>
        <taxon>Eukaryota</taxon>
        <taxon>Haptista</taxon>
        <taxon>Haptophyta</taxon>
        <taxon>Pavlovophyceae</taxon>
        <taxon>Pavlovales</taxon>
        <taxon>Pavlovaceae</taxon>
        <taxon>Diacronema</taxon>
    </lineage>
</organism>
<feature type="compositionally biased region" description="Basic and acidic residues" evidence="2">
    <location>
        <begin position="1219"/>
        <end position="1248"/>
    </location>
</feature>
<dbReference type="GO" id="GO:0003777">
    <property type="term" value="F:microtubule motor activity"/>
    <property type="evidence" value="ECO:0007669"/>
    <property type="project" value="InterPro"/>
</dbReference>
<reference evidence="4" key="1">
    <citation type="submission" date="2021-05" db="EMBL/GenBank/DDBJ databases">
        <title>The genome of the haptophyte Pavlova lutheri (Diacronema luteri, Pavlovales) - a model for lipid biosynthesis in eukaryotic algae.</title>
        <authorList>
            <person name="Hulatt C.J."/>
            <person name="Posewitz M.C."/>
        </authorList>
    </citation>
    <scope>NUCLEOTIDE SEQUENCE</scope>
    <source>
        <strain evidence="4">NIVA-4/92</strain>
    </source>
</reference>
<dbReference type="EMBL" id="JAGTXO010000044">
    <property type="protein sequence ID" value="KAG8459135.1"/>
    <property type="molecule type" value="Genomic_DNA"/>
</dbReference>
<name>A0A8J5X9Q8_DIALT</name>
<dbReference type="Proteomes" id="UP000751190">
    <property type="component" value="Unassembled WGS sequence"/>
</dbReference>
<accession>A0A8J5X9Q8</accession>
<keyword evidence="1" id="KW-0175">Coiled coil</keyword>
<protein>
    <recommendedName>
        <fullName evidence="3">Kinesin motor domain-containing protein</fullName>
    </recommendedName>
</protein>
<dbReference type="InterPro" id="IPR027417">
    <property type="entry name" value="P-loop_NTPase"/>
</dbReference>
<dbReference type="SUPFAM" id="SSF52540">
    <property type="entry name" value="P-loop containing nucleoside triphosphate hydrolases"/>
    <property type="match status" value="1"/>
</dbReference>
<evidence type="ECO:0000259" key="3">
    <source>
        <dbReference type="SMART" id="SM00129"/>
    </source>
</evidence>
<feature type="compositionally biased region" description="Basic and acidic residues" evidence="2">
    <location>
        <begin position="1387"/>
        <end position="1400"/>
    </location>
</feature>
<proteinExistence type="predicted"/>
<evidence type="ECO:0000256" key="1">
    <source>
        <dbReference type="SAM" id="Coils"/>
    </source>
</evidence>
<dbReference type="InterPro" id="IPR036961">
    <property type="entry name" value="Kinesin_motor_dom_sf"/>
</dbReference>
<keyword evidence="5" id="KW-1185">Reference proteome</keyword>
<dbReference type="InterPro" id="IPR001752">
    <property type="entry name" value="Kinesin_motor_dom"/>
</dbReference>
<feature type="region of interest" description="Disordered" evidence="2">
    <location>
        <begin position="1219"/>
        <end position="1263"/>
    </location>
</feature>
<feature type="compositionally biased region" description="Low complexity" evidence="2">
    <location>
        <begin position="1099"/>
        <end position="1114"/>
    </location>
</feature>
<evidence type="ECO:0000313" key="5">
    <source>
        <dbReference type="Proteomes" id="UP000751190"/>
    </source>
</evidence>
<feature type="region of interest" description="Disordered" evidence="2">
    <location>
        <begin position="1336"/>
        <end position="1462"/>
    </location>
</feature>
<evidence type="ECO:0000313" key="4">
    <source>
        <dbReference type="EMBL" id="KAG8459135.1"/>
    </source>
</evidence>
<dbReference type="SMART" id="SM00129">
    <property type="entry name" value="KISc"/>
    <property type="match status" value="1"/>
</dbReference>
<dbReference type="GO" id="GO:0007018">
    <property type="term" value="P:microtubule-based movement"/>
    <property type="evidence" value="ECO:0007669"/>
    <property type="project" value="InterPro"/>
</dbReference>
<feature type="coiled-coil region" evidence="1">
    <location>
        <begin position="826"/>
        <end position="896"/>
    </location>
</feature>
<evidence type="ECO:0000256" key="2">
    <source>
        <dbReference type="SAM" id="MobiDB-lite"/>
    </source>
</evidence>
<dbReference type="GO" id="GO:0008017">
    <property type="term" value="F:microtubule binding"/>
    <property type="evidence" value="ECO:0007669"/>
    <property type="project" value="InterPro"/>
</dbReference>
<feature type="domain" description="Kinesin motor" evidence="3">
    <location>
        <begin position="25"/>
        <end position="371"/>
    </location>
</feature>
<comment type="caution">
    <text evidence="4">The sequence shown here is derived from an EMBL/GenBank/DDBJ whole genome shotgun (WGS) entry which is preliminary data.</text>
</comment>
<dbReference type="Pfam" id="PF00225">
    <property type="entry name" value="Kinesin"/>
    <property type="match status" value="1"/>
</dbReference>
<feature type="region of interest" description="Disordered" evidence="2">
    <location>
        <begin position="1099"/>
        <end position="1119"/>
    </location>
</feature>
<feature type="region of interest" description="Disordered" evidence="2">
    <location>
        <begin position="415"/>
        <end position="437"/>
    </location>
</feature>
<gene>
    <name evidence="4" type="ORF">KFE25_002542</name>
</gene>